<dbReference type="InterPro" id="IPR007849">
    <property type="entry name" value="ATP10"/>
</dbReference>
<feature type="region of interest" description="Disordered" evidence="1">
    <location>
        <begin position="33"/>
        <end position="67"/>
    </location>
</feature>
<evidence type="ECO:0000313" key="3">
    <source>
        <dbReference type="Proteomes" id="UP000663861"/>
    </source>
</evidence>
<dbReference type="PANTHER" id="PTHR28106:SF1">
    <property type="entry name" value="MITOCHONDRIAL ATPASE COMPLEX SUBUNIT ATP10"/>
    <property type="match status" value="1"/>
</dbReference>
<dbReference type="EMBL" id="CAJMWY010000159">
    <property type="protein sequence ID" value="CAE6419564.1"/>
    <property type="molecule type" value="Genomic_DNA"/>
</dbReference>
<protein>
    <recommendedName>
        <fullName evidence="4">Mitochondrial ATPase complex subunit ATP10</fullName>
    </recommendedName>
</protein>
<dbReference type="PANTHER" id="PTHR28106">
    <property type="entry name" value="MITOCHONDRIAL ATPASE COMPLEX SUBUNIT ATP10"/>
    <property type="match status" value="1"/>
</dbReference>
<name>A0A8H3AG43_9AGAM</name>
<proteinExistence type="predicted"/>
<feature type="compositionally biased region" description="Polar residues" evidence="1">
    <location>
        <begin position="33"/>
        <end position="63"/>
    </location>
</feature>
<accession>A0A8H3AG43</accession>
<dbReference type="GO" id="GO:0033615">
    <property type="term" value="P:mitochondrial proton-transporting ATP synthase complex assembly"/>
    <property type="evidence" value="ECO:0007669"/>
    <property type="project" value="TreeGrafter"/>
</dbReference>
<dbReference type="GO" id="GO:0005743">
    <property type="term" value="C:mitochondrial inner membrane"/>
    <property type="evidence" value="ECO:0007669"/>
    <property type="project" value="TreeGrafter"/>
</dbReference>
<dbReference type="Pfam" id="PF05176">
    <property type="entry name" value="ATP-synt_10"/>
    <property type="match status" value="1"/>
</dbReference>
<evidence type="ECO:0000313" key="2">
    <source>
        <dbReference type="EMBL" id="CAE6419564.1"/>
    </source>
</evidence>
<evidence type="ECO:0000256" key="1">
    <source>
        <dbReference type="SAM" id="MobiDB-lite"/>
    </source>
</evidence>
<sequence length="303" mass="34433">MLSNVWRIQRNGQLHLARAIAVPRARFIQFNSKSRSNSLQSTENNTSPSTTGVSTAPTESQPDTGVPLQFLSRPLGVNEIPSALPKSWEAKREELLDRDKHIEKRRHLVKQVTRGYFHDFHKLKHHGGKMWIAPRVLIKEDKALYFPDIKGVSLDNRNSVHTTTACAGRITLLSVLSTKISELHAQSFVDQTLEQHKGNKNFQYMQINLQENLLKSWLVTLSLSSLRNTVPPELQPTYLLSSQNMEYLRVPLGMENKHIGYTYLLDDTLKVRWAGCGFARPEESEALANCTRVLLDRLASSRP</sequence>
<dbReference type="Proteomes" id="UP000663861">
    <property type="component" value="Unassembled WGS sequence"/>
</dbReference>
<evidence type="ECO:0008006" key="4">
    <source>
        <dbReference type="Google" id="ProtNLM"/>
    </source>
</evidence>
<gene>
    <name evidence="2" type="ORF">RDB_LOCUS11587</name>
</gene>
<dbReference type="AlphaFoldDB" id="A0A8H3AG43"/>
<comment type="caution">
    <text evidence="2">The sequence shown here is derived from an EMBL/GenBank/DDBJ whole genome shotgun (WGS) entry which is preliminary data.</text>
</comment>
<organism evidence="2 3">
    <name type="scientific">Rhizoctonia solani</name>
    <dbReference type="NCBI Taxonomy" id="456999"/>
    <lineage>
        <taxon>Eukaryota</taxon>
        <taxon>Fungi</taxon>
        <taxon>Dikarya</taxon>
        <taxon>Basidiomycota</taxon>
        <taxon>Agaricomycotina</taxon>
        <taxon>Agaricomycetes</taxon>
        <taxon>Cantharellales</taxon>
        <taxon>Ceratobasidiaceae</taxon>
        <taxon>Rhizoctonia</taxon>
    </lineage>
</organism>
<reference evidence="2" key="1">
    <citation type="submission" date="2021-01" db="EMBL/GenBank/DDBJ databases">
        <authorList>
            <person name="Kaushik A."/>
        </authorList>
    </citation>
    <scope>NUCLEOTIDE SEQUENCE</scope>
    <source>
        <strain evidence="2">AG4-RS23</strain>
    </source>
</reference>